<dbReference type="EMBL" id="JAOWLA010000010">
    <property type="protein sequence ID" value="MCV2865436.1"/>
    <property type="molecule type" value="Genomic_DNA"/>
</dbReference>
<dbReference type="Gene3D" id="3.30.70.120">
    <property type="match status" value="1"/>
</dbReference>
<reference evidence="2 3" key="1">
    <citation type="submission" date="2022-10" db="EMBL/GenBank/DDBJ databases">
        <title>Defluviimonas sp. nov., isolated from ocean surface water.</title>
        <authorList>
            <person name="He W."/>
            <person name="Wang L."/>
            <person name="Zhang D.-F."/>
        </authorList>
    </citation>
    <scope>NUCLEOTIDE SEQUENCE [LARGE SCALE GENOMIC DNA]</scope>
    <source>
        <strain evidence="2 3">WL0075</strain>
    </source>
</reference>
<name>A0ABT2Z2U9_9RHOB</name>
<keyword evidence="3" id="KW-1185">Reference proteome</keyword>
<accession>A0ABT2Z2U9</accession>
<dbReference type="RefSeq" id="WP_263721956.1">
    <property type="nucleotide sequence ID" value="NZ_JAOWLA010000010.1"/>
</dbReference>
<proteinExistence type="predicted"/>
<evidence type="ECO:0000256" key="1">
    <source>
        <dbReference type="SAM" id="MobiDB-lite"/>
    </source>
</evidence>
<evidence type="ECO:0000313" key="2">
    <source>
        <dbReference type="EMBL" id="MCV2865436.1"/>
    </source>
</evidence>
<feature type="region of interest" description="Disordered" evidence="1">
    <location>
        <begin position="122"/>
        <end position="145"/>
    </location>
</feature>
<comment type="caution">
    <text evidence="2">The sequence shown here is derived from an EMBL/GenBank/DDBJ whole genome shotgun (WGS) entry which is preliminary data.</text>
</comment>
<protein>
    <submittedName>
        <fullName evidence="2">Uncharacterized protein</fullName>
    </submittedName>
</protein>
<gene>
    <name evidence="2" type="ORF">OE647_11940</name>
</gene>
<evidence type="ECO:0000313" key="3">
    <source>
        <dbReference type="Proteomes" id="UP001652503"/>
    </source>
</evidence>
<organism evidence="2 3">
    <name type="scientific">Albidovulum sediminicola</name>
    <dbReference type="NCBI Taxonomy" id="2984331"/>
    <lineage>
        <taxon>Bacteria</taxon>
        <taxon>Pseudomonadati</taxon>
        <taxon>Pseudomonadota</taxon>
        <taxon>Alphaproteobacteria</taxon>
        <taxon>Rhodobacterales</taxon>
        <taxon>Paracoccaceae</taxon>
        <taxon>Albidovulum</taxon>
    </lineage>
</organism>
<dbReference type="InterPro" id="IPR015867">
    <property type="entry name" value="N-reg_PII/ATP_PRibTrfase_C"/>
</dbReference>
<dbReference type="Proteomes" id="UP001652503">
    <property type="component" value="Unassembled WGS sequence"/>
</dbReference>
<sequence>MLAAFETTSVAMVKAVQIEVQAPEADARRILAAVAAIDPLAMTPAYDNNALLTGPGIERYRPRQGAVAGVEEEVRERPGVVRVIFELTSGQDTLAEVIETIFQAHCYQEPVIRLSEILTARSKGRDDRDNPNRWWNTTGDWKRGS</sequence>